<accession>A0A7V8V1W8</accession>
<sequence length="383" mass="42976">MSLRFESPRENTWRGQCVAVLVAVLWFVIPVHVQADRLILRDLRLLSNITVIGFDEEGVKVTDNNLIPWHEIELGTISPDKQADFDRLRKELGDPLFRIHQRLKVGDYAGAREPAEAIFDRYKNRDSKVAYMVCQATMWGRLAQGEREAALEPYFCCLRIMKKSARTSEVTQLPGSRSLDYDKQTGLTSDMLPIFFDRDKAAQALPLASTAATSIGSSAPDGVLVYMASLAIAAEDFVQAESWQKRIRSGNPTLKQWPIILTAQARIQTGDLIGARADLEPLIHSFETWNQPVAWYLLGISGARSSEFLRIENGVLDLLHIPALYGNDYPELAAAALSETYSAFNRVQQPEQAQDIRRQLLLFYGGTIHAQQLREATQSKSNP</sequence>
<evidence type="ECO:0000313" key="1">
    <source>
        <dbReference type="EMBL" id="MBA2113427.1"/>
    </source>
</evidence>
<dbReference type="EMBL" id="JABRWO010000001">
    <property type="protein sequence ID" value="MBA2113427.1"/>
    <property type="molecule type" value="Genomic_DNA"/>
</dbReference>
<gene>
    <name evidence="1" type="ORF">HOV93_05760</name>
</gene>
<name>A0A7V8V1W8_9BACT</name>
<dbReference type="Proteomes" id="UP000551616">
    <property type="component" value="Unassembled WGS sequence"/>
</dbReference>
<dbReference type="AlphaFoldDB" id="A0A7V8V1W8"/>
<comment type="caution">
    <text evidence="1">The sequence shown here is derived from an EMBL/GenBank/DDBJ whole genome shotgun (WGS) entry which is preliminary data.</text>
</comment>
<keyword evidence="2" id="KW-1185">Reference proteome</keyword>
<evidence type="ECO:0000313" key="2">
    <source>
        <dbReference type="Proteomes" id="UP000551616"/>
    </source>
</evidence>
<dbReference type="RefSeq" id="WP_207394900.1">
    <property type="nucleotide sequence ID" value="NZ_JABRWO010000001.1"/>
</dbReference>
<organism evidence="1 2">
    <name type="scientific">Bremerella alba</name>
    <dbReference type="NCBI Taxonomy" id="980252"/>
    <lineage>
        <taxon>Bacteria</taxon>
        <taxon>Pseudomonadati</taxon>
        <taxon>Planctomycetota</taxon>
        <taxon>Planctomycetia</taxon>
        <taxon>Pirellulales</taxon>
        <taxon>Pirellulaceae</taxon>
        <taxon>Bremerella</taxon>
    </lineage>
</organism>
<reference evidence="1 2" key="1">
    <citation type="submission" date="2020-05" db="EMBL/GenBank/DDBJ databases">
        <title>Bremerella alba sp. nov., a novel planctomycete isolated from the surface of the macroalga Fucus spiralis.</title>
        <authorList>
            <person name="Godinho O."/>
            <person name="Botelho R."/>
            <person name="Albuquerque L."/>
            <person name="Wiegand S."/>
            <person name="Da Costa M.S."/>
            <person name="Lobo-Da-Cunha A."/>
            <person name="Jogler C."/>
            <person name="Lage O.M."/>
        </authorList>
    </citation>
    <scope>NUCLEOTIDE SEQUENCE [LARGE SCALE GENOMIC DNA]</scope>
    <source>
        <strain evidence="1 2">FF15</strain>
    </source>
</reference>
<protein>
    <submittedName>
        <fullName evidence="1">Uncharacterized protein</fullName>
    </submittedName>
</protein>
<proteinExistence type="predicted"/>